<dbReference type="Pfam" id="PF23238">
    <property type="entry name" value="DUF7068"/>
    <property type="match status" value="1"/>
</dbReference>
<proteinExistence type="predicted"/>
<reference evidence="2 3" key="1">
    <citation type="submission" date="2020-02" db="EMBL/GenBank/DDBJ databases">
        <title>Comparative genomics of the hypocrealean fungal genus Beauvera.</title>
        <authorList>
            <person name="Showalter D.N."/>
            <person name="Bushley K.E."/>
            <person name="Rehner S.A."/>
        </authorList>
    </citation>
    <scope>NUCLEOTIDE SEQUENCE [LARGE SCALE GENOMIC DNA]</scope>
    <source>
        <strain evidence="2 3">ARSEF4384</strain>
    </source>
</reference>
<dbReference type="PANTHER" id="PTHR46844:SF1">
    <property type="entry name" value="SLR5058 PROTEIN"/>
    <property type="match status" value="1"/>
</dbReference>
<dbReference type="Pfam" id="PF13646">
    <property type="entry name" value="HEAT_2"/>
    <property type="match status" value="1"/>
</dbReference>
<keyword evidence="3" id="KW-1185">Reference proteome</keyword>
<dbReference type="SUPFAM" id="SSF48371">
    <property type="entry name" value="ARM repeat"/>
    <property type="match status" value="1"/>
</dbReference>
<comment type="caution">
    <text evidence="2">The sequence shown here is derived from an EMBL/GenBank/DDBJ whole genome shotgun (WGS) entry which is preliminary data.</text>
</comment>
<accession>A0AAW0RYY4</accession>
<gene>
    <name evidence="2" type="ORF">G3M48_001447</name>
</gene>
<dbReference type="InterPro" id="IPR016024">
    <property type="entry name" value="ARM-type_fold"/>
</dbReference>
<dbReference type="Gene3D" id="1.25.10.10">
    <property type="entry name" value="Leucine-rich Repeat Variant"/>
    <property type="match status" value="1"/>
</dbReference>
<evidence type="ECO:0000313" key="2">
    <source>
        <dbReference type="EMBL" id="KAK8147548.1"/>
    </source>
</evidence>
<evidence type="ECO:0000259" key="1">
    <source>
        <dbReference type="Pfam" id="PF23238"/>
    </source>
</evidence>
<feature type="domain" description="DUF7068" evidence="1">
    <location>
        <begin position="62"/>
        <end position="104"/>
    </location>
</feature>
<dbReference type="Proteomes" id="UP001397290">
    <property type="component" value="Unassembled WGS sequence"/>
</dbReference>
<dbReference type="InterPro" id="IPR055496">
    <property type="entry name" value="DUF7068"/>
</dbReference>
<sequence>MACFLAEILKRSNIIITSRPSAKAPPNLDLELETIGFGPDQVNEYIERSFTNTETGETDQVKVHKVQSFLQERWLIQGLVRIPIQLDALCYTWEEFDPETMPSTMTGMYTSIVQKLWKKDVVRLEKVKEGYAKDAHGAEIEGRVTAEIALVECLAFNGLHNDVIDFAPVHRAGVVRLYPLQDLSLDETLSRLSFLRTSDTAANITHRNYHFIHLTFQEYFAARYFVRQWKERGGQLQCLTFSNKDKETKASRPVEFLQKHKYTARYDIFWRFVAGLLDGSGQAADFISTIEEEPLDLLGPTHQRLVMHCLSDISSPLTTGKVLEDRLAQWLVFECKSARLASEIEFPEVALMTALLDKSSDVQKIILQSLASRALIPRSIAQAVAARLGDEHEYVRLAAVRALGGRVALPDEVLTAVAARLGDEHRFVRRAAVDILMQRHEKLCCTLLKGPLISSLYKALLERSFEEQLSWYIAKDNSYINMPDGITEFSVDIQQNEFCEWINGARPADYPSTSGGKSLSHN</sequence>
<protein>
    <recommendedName>
        <fullName evidence="1">DUF7068 domain-containing protein</fullName>
    </recommendedName>
</protein>
<dbReference type="PANTHER" id="PTHR46844">
    <property type="entry name" value="SLR5058 PROTEIN"/>
    <property type="match status" value="1"/>
</dbReference>
<evidence type="ECO:0000313" key="3">
    <source>
        <dbReference type="Proteomes" id="UP001397290"/>
    </source>
</evidence>
<organism evidence="2 3">
    <name type="scientific">Beauveria asiatica</name>
    <dbReference type="NCBI Taxonomy" id="1069075"/>
    <lineage>
        <taxon>Eukaryota</taxon>
        <taxon>Fungi</taxon>
        <taxon>Dikarya</taxon>
        <taxon>Ascomycota</taxon>
        <taxon>Pezizomycotina</taxon>
        <taxon>Sordariomycetes</taxon>
        <taxon>Hypocreomycetidae</taxon>
        <taxon>Hypocreales</taxon>
        <taxon>Cordycipitaceae</taxon>
        <taxon>Beauveria</taxon>
    </lineage>
</organism>
<dbReference type="InterPro" id="IPR011989">
    <property type="entry name" value="ARM-like"/>
</dbReference>
<name>A0AAW0RYY4_9HYPO</name>
<dbReference type="EMBL" id="JAAHCF010000140">
    <property type="protein sequence ID" value="KAK8147548.1"/>
    <property type="molecule type" value="Genomic_DNA"/>
</dbReference>
<dbReference type="AlphaFoldDB" id="A0AAW0RYY4"/>